<name>A0ABU1TQE8_9FLAO</name>
<evidence type="ECO:0000313" key="2">
    <source>
        <dbReference type="Proteomes" id="UP001255185"/>
    </source>
</evidence>
<proteinExistence type="predicted"/>
<protein>
    <submittedName>
        <fullName evidence="1">Nucleotidyltransferase component of viral defense system</fullName>
    </submittedName>
</protein>
<dbReference type="InterPro" id="IPR014942">
    <property type="entry name" value="AbiEii"/>
</dbReference>
<dbReference type="Proteomes" id="UP001255185">
    <property type="component" value="Unassembled WGS sequence"/>
</dbReference>
<reference evidence="1 2" key="1">
    <citation type="submission" date="2023-07" db="EMBL/GenBank/DDBJ databases">
        <title>Sorghum-associated microbial communities from plants grown in Nebraska, USA.</title>
        <authorList>
            <person name="Schachtman D."/>
        </authorList>
    </citation>
    <scope>NUCLEOTIDE SEQUENCE [LARGE SCALE GENOMIC DNA]</scope>
    <source>
        <strain evidence="1 2">3773</strain>
    </source>
</reference>
<keyword evidence="2" id="KW-1185">Reference proteome</keyword>
<dbReference type="Pfam" id="PF08843">
    <property type="entry name" value="AbiEii"/>
    <property type="match status" value="1"/>
</dbReference>
<sequence length="230" mass="26901">MAGGTNLALRYNHRISDDIDLFCPEIIGFEGFNKIIEEVKDFFGKNARNFDFPCDINDQYCFLRFFVDAEDGTMIKVEMLQNMKHLFAVETINNIRLFNKADIGLYKLISLANRSTKKDVYDLDFITEEIKIVSLYENLVEKVNKFNQEKHRTIFDLDKNESVLENPELLIRFDNTINSPRFPAHTHDNINIAKDSKTWIEARINWRSKVRQLYTYLGKDFPGPKGIDIS</sequence>
<comment type="caution">
    <text evidence="1">The sequence shown here is derived from an EMBL/GenBank/DDBJ whole genome shotgun (WGS) entry which is preliminary data.</text>
</comment>
<dbReference type="RefSeq" id="WP_310026674.1">
    <property type="nucleotide sequence ID" value="NZ_JAVDVI010000008.1"/>
</dbReference>
<gene>
    <name evidence="1" type="ORF">J2X31_002207</name>
</gene>
<accession>A0ABU1TQE8</accession>
<dbReference type="EMBL" id="JAVDVI010000008">
    <property type="protein sequence ID" value="MDR6968192.1"/>
    <property type="molecule type" value="Genomic_DNA"/>
</dbReference>
<evidence type="ECO:0000313" key="1">
    <source>
        <dbReference type="EMBL" id="MDR6968192.1"/>
    </source>
</evidence>
<organism evidence="1 2">
    <name type="scientific">Flavobacterium arsenatis</name>
    <dbReference type="NCBI Taxonomy" id="1484332"/>
    <lineage>
        <taxon>Bacteria</taxon>
        <taxon>Pseudomonadati</taxon>
        <taxon>Bacteroidota</taxon>
        <taxon>Flavobacteriia</taxon>
        <taxon>Flavobacteriales</taxon>
        <taxon>Flavobacteriaceae</taxon>
        <taxon>Flavobacterium</taxon>
    </lineage>
</organism>